<reference evidence="1 2" key="1">
    <citation type="journal article" date="2013" name="Genome Biol.">
        <title>The genome sequence of the most widely cultivated cacao type and its use to identify candidate genes regulating pod color.</title>
        <authorList>
            <person name="Motamayor J.C."/>
            <person name="Mockaitis K."/>
            <person name="Schmutz J."/>
            <person name="Haiminen N."/>
            <person name="Iii D.L."/>
            <person name="Cornejo O."/>
            <person name="Findley S.D."/>
            <person name="Zheng P."/>
            <person name="Utro F."/>
            <person name="Royaert S."/>
            <person name="Saski C."/>
            <person name="Jenkins J."/>
            <person name="Podicheti R."/>
            <person name="Zhao M."/>
            <person name="Scheffler B.E."/>
            <person name="Stack J.C."/>
            <person name="Feltus F.A."/>
            <person name="Mustiga G.M."/>
            <person name="Amores F."/>
            <person name="Phillips W."/>
            <person name="Marelli J.P."/>
            <person name="May G.D."/>
            <person name="Shapiro H."/>
            <person name="Ma J."/>
            <person name="Bustamante C.D."/>
            <person name="Schnell R.J."/>
            <person name="Main D."/>
            <person name="Gilbert D."/>
            <person name="Parida L."/>
            <person name="Kuhn D.N."/>
        </authorList>
    </citation>
    <scope>NUCLEOTIDE SEQUENCE [LARGE SCALE GENOMIC DNA]</scope>
    <source>
        <strain evidence="2">cv. Matina 1-6</strain>
    </source>
</reference>
<gene>
    <name evidence="1" type="ORF">TCM_031099</name>
</gene>
<dbReference type="Gramene" id="EOY12585">
    <property type="protein sequence ID" value="EOY12585"/>
    <property type="gene ID" value="TCM_031099"/>
</dbReference>
<accession>A0A061F5F2</accession>
<protein>
    <submittedName>
        <fullName evidence="1">Uncharacterized protein</fullName>
    </submittedName>
</protein>
<name>A0A061F5F2_THECC</name>
<dbReference type="AlphaFoldDB" id="A0A061F5F2"/>
<evidence type="ECO:0000313" key="1">
    <source>
        <dbReference type="EMBL" id="EOY12585.1"/>
    </source>
</evidence>
<organism evidence="1 2">
    <name type="scientific">Theobroma cacao</name>
    <name type="common">Cacao</name>
    <name type="synonym">Cocoa</name>
    <dbReference type="NCBI Taxonomy" id="3641"/>
    <lineage>
        <taxon>Eukaryota</taxon>
        <taxon>Viridiplantae</taxon>
        <taxon>Streptophyta</taxon>
        <taxon>Embryophyta</taxon>
        <taxon>Tracheophyta</taxon>
        <taxon>Spermatophyta</taxon>
        <taxon>Magnoliopsida</taxon>
        <taxon>eudicotyledons</taxon>
        <taxon>Gunneridae</taxon>
        <taxon>Pentapetalae</taxon>
        <taxon>rosids</taxon>
        <taxon>malvids</taxon>
        <taxon>Malvales</taxon>
        <taxon>Malvaceae</taxon>
        <taxon>Byttnerioideae</taxon>
        <taxon>Theobroma</taxon>
    </lineage>
</organism>
<keyword evidence="2" id="KW-1185">Reference proteome</keyword>
<dbReference type="PANTHER" id="PTHR46890:SF48">
    <property type="entry name" value="RNA-DIRECTED DNA POLYMERASE"/>
    <property type="match status" value="1"/>
</dbReference>
<proteinExistence type="predicted"/>
<sequence length="423" mass="48115">MIHFSDFIEETSLMDLPLTGSPFTWRNGRNNPTFSRLDRFLVAVEIIENLPNLYRKCLPCSLLDHNLVMLKNLSTKRAAIWHRLRGTKQRIKKWQQETFGNVGDRTKMFKSWIFIRWIMACISTATVSVLVNSKPTKETRMGRGLKQGCPFSPLLFNLVVEVFSSMMCKATAIHLEKGVEREIIVEKFGRTYDSIVPRDGQCTKASRIWKNITKPVADGCDCSNFVMDGPVISLRNGEIIDFWEDDSIGGVVLKYAYSRVFALAIKKEGRVVEFGSWQENEWLVRGSLAVNDNLATKGIINDAASICLLCRKEKETVTYVFFTCEKTSLDNNLVWKIAWYAIIWTIWIGRNDTTVRGKGWTACQIFELVKSIGVIDSNMAELMAVKEAILLFVASAWCATHSLIIECDCSNVVNWIKNPHDVP</sequence>
<dbReference type="InParanoid" id="A0A061F5F2"/>
<dbReference type="EMBL" id="CM001885">
    <property type="protein sequence ID" value="EOY12585.1"/>
    <property type="molecule type" value="Genomic_DNA"/>
</dbReference>
<dbReference type="PANTHER" id="PTHR46890">
    <property type="entry name" value="NON-LTR RETROLELEMENT REVERSE TRANSCRIPTASE-LIKE PROTEIN-RELATED"/>
    <property type="match status" value="1"/>
</dbReference>
<dbReference type="InterPro" id="IPR052343">
    <property type="entry name" value="Retrotransposon-Effector_Assoc"/>
</dbReference>
<dbReference type="Proteomes" id="UP000026915">
    <property type="component" value="Chromosome 7"/>
</dbReference>
<evidence type="ECO:0000313" key="2">
    <source>
        <dbReference type="Proteomes" id="UP000026915"/>
    </source>
</evidence>
<dbReference type="HOGENOM" id="CLU_648277_0_0_1"/>